<dbReference type="PANTHER" id="PTHR30098:SF2">
    <property type="entry name" value="LEUCYL_PHENYLALANYL-TRNA--PROTEIN TRANSFERASE"/>
    <property type="match status" value="1"/>
</dbReference>
<keyword evidence="6" id="KW-1185">Reference proteome</keyword>
<name>A0A259U0Z1_9BACT</name>
<dbReference type="InParanoid" id="A0A259U0Z1"/>
<comment type="subcellular location">
    <subcellularLocation>
        <location evidence="4">Cytoplasm</location>
    </subcellularLocation>
</comment>
<evidence type="ECO:0000256" key="3">
    <source>
        <dbReference type="ARBA" id="ARBA00023315"/>
    </source>
</evidence>
<reference evidence="5 6" key="1">
    <citation type="submission" date="2016-11" db="EMBL/GenBank/DDBJ databases">
        <title>Study of marine rhodopsin-containing bacteria.</title>
        <authorList>
            <person name="Yoshizawa S."/>
            <person name="Kumagai Y."/>
            <person name="Kogure K."/>
        </authorList>
    </citation>
    <scope>NUCLEOTIDE SEQUENCE [LARGE SCALE GENOMIC DNA]</scope>
    <source>
        <strain evidence="5 6">SG-29</strain>
    </source>
</reference>
<dbReference type="FunFam" id="3.40.630.70:FF:000001">
    <property type="entry name" value="Leucyl/phenylalanyl-tRNA--protein transferase"/>
    <property type="match status" value="1"/>
</dbReference>
<dbReference type="HAMAP" id="MF_00688">
    <property type="entry name" value="Leu_Phe_trans"/>
    <property type="match status" value="1"/>
</dbReference>
<dbReference type="InterPro" id="IPR042203">
    <property type="entry name" value="Leu/Phe-tRNA_Trfase_C"/>
</dbReference>
<dbReference type="Gene3D" id="3.30.70.3550">
    <property type="entry name" value="Leucyl/phenylalanyl-tRNA-protein transferase, N-terminal domain"/>
    <property type="match status" value="1"/>
</dbReference>
<dbReference type="GO" id="GO:0008914">
    <property type="term" value="F:leucyl-tRNA--protein transferase activity"/>
    <property type="evidence" value="ECO:0007669"/>
    <property type="project" value="UniProtKB-UniRule"/>
</dbReference>
<sequence>MLTPAVLLHAYRIGFFPMADPDDGDRIYWFAPDPRAILPLDGLRVSRSLRQRLRRGTYSVTVDQAFEAVIGACARPAPGREQTWISAEVEWAYTELHREGAAHSVECWDASGELVGGLYGVAVGGAFFGESMFSRATDASKVALVHLVERLRARGFVLLDVQMQTDHLASLGVVEIPRDEYEARLAAAVSLHADWRGDAVAASGGGCEGVRV</sequence>
<dbReference type="InterPro" id="IPR016181">
    <property type="entry name" value="Acyl_CoA_acyltransferase"/>
</dbReference>
<dbReference type="Pfam" id="PF03588">
    <property type="entry name" value="Leu_Phe_trans"/>
    <property type="match status" value="1"/>
</dbReference>
<dbReference type="GO" id="GO:0005737">
    <property type="term" value="C:cytoplasm"/>
    <property type="evidence" value="ECO:0007669"/>
    <property type="project" value="UniProtKB-SubCell"/>
</dbReference>
<dbReference type="RefSeq" id="WP_094549338.1">
    <property type="nucleotide sequence ID" value="NZ_MQWB01000001.1"/>
</dbReference>
<evidence type="ECO:0000313" key="6">
    <source>
        <dbReference type="Proteomes" id="UP000216446"/>
    </source>
</evidence>
<evidence type="ECO:0000256" key="2">
    <source>
        <dbReference type="ARBA" id="ARBA00022679"/>
    </source>
</evidence>
<dbReference type="OrthoDB" id="9790282at2"/>
<dbReference type="PANTHER" id="PTHR30098">
    <property type="entry name" value="LEUCYL/PHENYLALANYL-TRNA--PROTEIN TRANSFERASE"/>
    <property type="match status" value="1"/>
</dbReference>
<proteinExistence type="inferred from homology"/>
<comment type="similarity">
    <text evidence="4">Belongs to the L/F-transferase family.</text>
</comment>
<dbReference type="EMBL" id="MQWB01000001">
    <property type="protein sequence ID" value="OZC03693.1"/>
    <property type="molecule type" value="Genomic_DNA"/>
</dbReference>
<dbReference type="GO" id="GO:0030163">
    <property type="term" value="P:protein catabolic process"/>
    <property type="evidence" value="ECO:0007669"/>
    <property type="project" value="UniProtKB-UniRule"/>
</dbReference>
<protein>
    <recommendedName>
        <fullName evidence="4">Leucyl/phenylalanyl-tRNA--protein transferase</fullName>
        <ecNumber evidence="4">2.3.2.6</ecNumber>
    </recommendedName>
    <alternativeName>
        <fullName evidence="4">L/F-transferase</fullName>
    </alternativeName>
    <alternativeName>
        <fullName evidence="4">Leucyltransferase</fullName>
    </alternativeName>
    <alternativeName>
        <fullName evidence="4">Phenyalanyltransferase</fullName>
    </alternativeName>
</protein>
<keyword evidence="2 4" id="KW-0808">Transferase</keyword>
<dbReference type="InterPro" id="IPR042221">
    <property type="entry name" value="Leu/Phe-tRNA_Trfase_N"/>
</dbReference>
<dbReference type="AlphaFoldDB" id="A0A259U0Z1"/>
<dbReference type="InterPro" id="IPR004616">
    <property type="entry name" value="Leu/Phe-tRNA_Trfase"/>
</dbReference>
<evidence type="ECO:0000313" key="5">
    <source>
        <dbReference type="EMBL" id="OZC03693.1"/>
    </source>
</evidence>
<comment type="catalytic activity">
    <reaction evidence="4">
        <text>N-terminal L-arginyl-[protein] + L-leucyl-tRNA(Leu) = N-terminal L-leucyl-L-arginyl-[protein] + tRNA(Leu) + H(+)</text>
        <dbReference type="Rhea" id="RHEA:50416"/>
        <dbReference type="Rhea" id="RHEA-COMP:9613"/>
        <dbReference type="Rhea" id="RHEA-COMP:9622"/>
        <dbReference type="Rhea" id="RHEA-COMP:12672"/>
        <dbReference type="Rhea" id="RHEA-COMP:12673"/>
        <dbReference type="ChEBI" id="CHEBI:15378"/>
        <dbReference type="ChEBI" id="CHEBI:64719"/>
        <dbReference type="ChEBI" id="CHEBI:78442"/>
        <dbReference type="ChEBI" id="CHEBI:78494"/>
        <dbReference type="ChEBI" id="CHEBI:133044"/>
        <dbReference type="EC" id="2.3.2.6"/>
    </reaction>
</comment>
<dbReference type="FunCoup" id="A0A259U0Z1">
    <property type="interactions" value="217"/>
</dbReference>
<comment type="caution">
    <text evidence="5">The sequence shown here is derived from an EMBL/GenBank/DDBJ whole genome shotgun (WGS) entry which is preliminary data.</text>
</comment>
<dbReference type="Gene3D" id="3.40.630.70">
    <property type="entry name" value="Leucyl/phenylalanyl-tRNA-protein transferase, C-terminal domain"/>
    <property type="match status" value="1"/>
</dbReference>
<comment type="function">
    <text evidence="4">Functions in the N-end rule pathway of protein degradation where it conjugates Leu, Phe and, less efficiently, Met from aminoacyl-tRNAs to the N-termini of proteins containing an N-terminal arginine or lysine.</text>
</comment>
<dbReference type="NCBIfam" id="TIGR00667">
    <property type="entry name" value="aat"/>
    <property type="match status" value="1"/>
</dbReference>
<comment type="catalytic activity">
    <reaction evidence="4">
        <text>L-phenylalanyl-tRNA(Phe) + an N-terminal L-alpha-aminoacyl-[protein] = an N-terminal L-phenylalanyl-L-alpha-aminoacyl-[protein] + tRNA(Phe)</text>
        <dbReference type="Rhea" id="RHEA:43632"/>
        <dbReference type="Rhea" id="RHEA-COMP:9668"/>
        <dbReference type="Rhea" id="RHEA-COMP:9699"/>
        <dbReference type="Rhea" id="RHEA-COMP:10636"/>
        <dbReference type="Rhea" id="RHEA-COMP:10637"/>
        <dbReference type="ChEBI" id="CHEBI:78442"/>
        <dbReference type="ChEBI" id="CHEBI:78531"/>
        <dbReference type="ChEBI" id="CHEBI:78597"/>
        <dbReference type="ChEBI" id="CHEBI:83561"/>
        <dbReference type="EC" id="2.3.2.6"/>
    </reaction>
</comment>
<dbReference type="SUPFAM" id="SSF55729">
    <property type="entry name" value="Acyl-CoA N-acyltransferases (Nat)"/>
    <property type="match status" value="1"/>
</dbReference>
<keyword evidence="3 4" id="KW-0012">Acyltransferase</keyword>
<dbReference type="EC" id="2.3.2.6" evidence="4"/>
<evidence type="ECO:0000256" key="4">
    <source>
        <dbReference type="HAMAP-Rule" id="MF_00688"/>
    </source>
</evidence>
<dbReference type="Proteomes" id="UP000216446">
    <property type="component" value="Unassembled WGS sequence"/>
</dbReference>
<organism evidence="5 6">
    <name type="scientific">Rubricoccus marinus</name>
    <dbReference type="NCBI Taxonomy" id="716817"/>
    <lineage>
        <taxon>Bacteria</taxon>
        <taxon>Pseudomonadati</taxon>
        <taxon>Rhodothermota</taxon>
        <taxon>Rhodothermia</taxon>
        <taxon>Rhodothermales</taxon>
        <taxon>Rubricoccaceae</taxon>
        <taxon>Rubricoccus</taxon>
    </lineage>
</organism>
<gene>
    <name evidence="4" type="primary">aat</name>
    <name evidence="5" type="ORF">BSZ36_12295</name>
</gene>
<comment type="catalytic activity">
    <reaction evidence="4">
        <text>N-terminal L-lysyl-[protein] + L-leucyl-tRNA(Leu) = N-terminal L-leucyl-L-lysyl-[protein] + tRNA(Leu) + H(+)</text>
        <dbReference type="Rhea" id="RHEA:12340"/>
        <dbReference type="Rhea" id="RHEA-COMP:9613"/>
        <dbReference type="Rhea" id="RHEA-COMP:9622"/>
        <dbReference type="Rhea" id="RHEA-COMP:12670"/>
        <dbReference type="Rhea" id="RHEA-COMP:12671"/>
        <dbReference type="ChEBI" id="CHEBI:15378"/>
        <dbReference type="ChEBI" id="CHEBI:65249"/>
        <dbReference type="ChEBI" id="CHEBI:78442"/>
        <dbReference type="ChEBI" id="CHEBI:78494"/>
        <dbReference type="ChEBI" id="CHEBI:133043"/>
        <dbReference type="EC" id="2.3.2.6"/>
    </reaction>
</comment>
<keyword evidence="1 4" id="KW-0963">Cytoplasm</keyword>
<accession>A0A259U0Z1</accession>
<evidence type="ECO:0000256" key="1">
    <source>
        <dbReference type="ARBA" id="ARBA00022490"/>
    </source>
</evidence>